<evidence type="ECO:0000256" key="2">
    <source>
        <dbReference type="ARBA" id="ARBA00023002"/>
    </source>
</evidence>
<dbReference type="AlphaFoldDB" id="A0ABD5YJJ2"/>
<dbReference type="PANTHER" id="PTHR42760">
    <property type="entry name" value="SHORT-CHAIN DEHYDROGENASES/REDUCTASES FAMILY MEMBER"/>
    <property type="match status" value="1"/>
</dbReference>
<dbReference type="NCBIfam" id="NF005559">
    <property type="entry name" value="PRK07231.1"/>
    <property type="match status" value="1"/>
</dbReference>
<dbReference type="InterPro" id="IPR002347">
    <property type="entry name" value="SDR_fam"/>
</dbReference>
<dbReference type="PROSITE" id="PS00061">
    <property type="entry name" value="ADH_SHORT"/>
    <property type="match status" value="1"/>
</dbReference>
<comment type="caution">
    <text evidence="3">The sequence shown here is derived from an EMBL/GenBank/DDBJ whole genome shotgun (WGS) entry which is preliminary data.</text>
</comment>
<dbReference type="Pfam" id="PF13561">
    <property type="entry name" value="adh_short_C2"/>
    <property type="match status" value="1"/>
</dbReference>
<dbReference type="PANTHER" id="PTHR42760:SF133">
    <property type="entry name" value="3-OXOACYL-[ACYL-CARRIER-PROTEIN] REDUCTASE"/>
    <property type="match status" value="1"/>
</dbReference>
<dbReference type="InterPro" id="IPR020904">
    <property type="entry name" value="Sc_DH/Rdtase_CS"/>
</dbReference>
<gene>
    <name evidence="3" type="ORF">ACFQL7_05730</name>
</gene>
<dbReference type="PRINTS" id="PR00081">
    <property type="entry name" value="GDHRDH"/>
</dbReference>
<proteinExistence type="inferred from homology"/>
<dbReference type="EC" id="1.1.1.-" evidence="3"/>
<dbReference type="PRINTS" id="PR00080">
    <property type="entry name" value="SDRFAMILY"/>
</dbReference>
<keyword evidence="4" id="KW-1185">Reference proteome</keyword>
<sequence>MSVGTVNPTVMQCNLSNTHALIVGASRGMGRSIANTYLDNGADVAIAARSKDDLEEIATNRGENCLPVECDVRDMNSIEEAVATATGEFDDLDVVVNSAGVLTRGPLHKASERDLKAVVDVNLLGSLRLSKAVLPSLMETGGSLVHITSEAGSRGIENLPAYCASKGGVNTLVKQLAVEYGPHGVSVNAIAPGTTKTSMNETVREEDPSWVTDRAENIPLDRLGTLDDVSNVALFLASDVSEYVSGEIIHIDGGATA</sequence>
<dbReference type="FunFam" id="3.40.50.720:FF:000084">
    <property type="entry name" value="Short-chain dehydrogenase reductase"/>
    <property type="match status" value="1"/>
</dbReference>
<organism evidence="3 4">
    <name type="scientific">Halocatena marina</name>
    <dbReference type="NCBI Taxonomy" id="2934937"/>
    <lineage>
        <taxon>Archaea</taxon>
        <taxon>Methanobacteriati</taxon>
        <taxon>Methanobacteriota</taxon>
        <taxon>Stenosarchaea group</taxon>
        <taxon>Halobacteria</taxon>
        <taxon>Halobacteriales</taxon>
        <taxon>Natronomonadaceae</taxon>
        <taxon>Halocatena</taxon>
    </lineage>
</organism>
<dbReference type="GeneID" id="76198965"/>
<protein>
    <submittedName>
        <fullName evidence="3">SDR family NAD(P)-dependent oxidoreductase</fullName>
        <ecNumber evidence="3">1.1.1.-</ecNumber>
    </submittedName>
</protein>
<dbReference type="InterPro" id="IPR036291">
    <property type="entry name" value="NAD(P)-bd_dom_sf"/>
</dbReference>
<comment type="similarity">
    <text evidence="1">Belongs to the short-chain dehydrogenases/reductases (SDR) family.</text>
</comment>
<reference evidence="3 4" key="1">
    <citation type="journal article" date="2019" name="Int. J. Syst. Evol. Microbiol.">
        <title>The Global Catalogue of Microorganisms (GCM) 10K type strain sequencing project: providing services to taxonomists for standard genome sequencing and annotation.</title>
        <authorList>
            <consortium name="The Broad Institute Genomics Platform"/>
            <consortium name="The Broad Institute Genome Sequencing Center for Infectious Disease"/>
            <person name="Wu L."/>
            <person name="Ma J."/>
        </authorList>
    </citation>
    <scope>NUCLEOTIDE SEQUENCE [LARGE SCALE GENOMIC DNA]</scope>
    <source>
        <strain evidence="3 4">RDMS1</strain>
    </source>
</reference>
<keyword evidence="2 3" id="KW-0560">Oxidoreductase</keyword>
<evidence type="ECO:0000313" key="3">
    <source>
        <dbReference type="EMBL" id="MFC7189395.1"/>
    </source>
</evidence>
<dbReference type="GO" id="GO:0016491">
    <property type="term" value="F:oxidoreductase activity"/>
    <property type="evidence" value="ECO:0007669"/>
    <property type="project" value="UniProtKB-KW"/>
</dbReference>
<dbReference type="Proteomes" id="UP001596417">
    <property type="component" value="Unassembled WGS sequence"/>
</dbReference>
<dbReference type="Gene3D" id="3.40.50.720">
    <property type="entry name" value="NAD(P)-binding Rossmann-like Domain"/>
    <property type="match status" value="1"/>
</dbReference>
<name>A0ABD5YJJ2_9EURY</name>
<evidence type="ECO:0000256" key="1">
    <source>
        <dbReference type="ARBA" id="ARBA00006484"/>
    </source>
</evidence>
<dbReference type="EMBL" id="JBHTAX010000001">
    <property type="protein sequence ID" value="MFC7189395.1"/>
    <property type="molecule type" value="Genomic_DNA"/>
</dbReference>
<dbReference type="CDD" id="cd05233">
    <property type="entry name" value="SDR_c"/>
    <property type="match status" value="1"/>
</dbReference>
<accession>A0ABD5YJJ2</accession>
<dbReference type="RefSeq" id="WP_390204893.1">
    <property type="nucleotide sequence ID" value="NZ_CP110249.1"/>
</dbReference>
<dbReference type="SUPFAM" id="SSF51735">
    <property type="entry name" value="NAD(P)-binding Rossmann-fold domains"/>
    <property type="match status" value="1"/>
</dbReference>
<evidence type="ECO:0000313" key="4">
    <source>
        <dbReference type="Proteomes" id="UP001596417"/>
    </source>
</evidence>